<proteinExistence type="predicted"/>
<dbReference type="EMBL" id="CAJNOQ010024979">
    <property type="protein sequence ID" value="CAF1533008.1"/>
    <property type="molecule type" value="Genomic_DNA"/>
</dbReference>
<evidence type="ECO:0000313" key="5">
    <source>
        <dbReference type="EMBL" id="CAF4392504.1"/>
    </source>
</evidence>
<dbReference type="Proteomes" id="UP000663829">
    <property type="component" value="Unassembled WGS sequence"/>
</dbReference>
<gene>
    <name evidence="3" type="ORF">GPM918_LOCUS38165</name>
    <name evidence="2" type="ORF">OVA965_LOCUS33049</name>
    <name evidence="5" type="ORF">SRO942_LOCUS38970</name>
    <name evidence="4" type="ORF">TMI583_LOCUS33925</name>
</gene>
<evidence type="ECO:0000313" key="3">
    <source>
        <dbReference type="EMBL" id="CAF1533008.1"/>
    </source>
</evidence>
<dbReference type="PANTHER" id="PTHR46579:SF1">
    <property type="entry name" value="F5_8 TYPE C DOMAIN-CONTAINING PROTEIN"/>
    <property type="match status" value="1"/>
</dbReference>
<organism evidence="3 6">
    <name type="scientific">Didymodactylos carnosus</name>
    <dbReference type="NCBI Taxonomy" id="1234261"/>
    <lineage>
        <taxon>Eukaryota</taxon>
        <taxon>Metazoa</taxon>
        <taxon>Spiralia</taxon>
        <taxon>Gnathifera</taxon>
        <taxon>Rotifera</taxon>
        <taxon>Eurotatoria</taxon>
        <taxon>Bdelloidea</taxon>
        <taxon>Philodinida</taxon>
        <taxon>Philodinidae</taxon>
        <taxon>Didymodactylos</taxon>
    </lineage>
</organism>
<feature type="region of interest" description="Disordered" evidence="1">
    <location>
        <begin position="18"/>
        <end position="60"/>
    </location>
</feature>
<feature type="compositionally biased region" description="Polar residues" evidence="1">
    <location>
        <begin position="41"/>
        <end position="55"/>
    </location>
</feature>
<dbReference type="OrthoDB" id="8194903at2759"/>
<evidence type="ECO:0000313" key="6">
    <source>
        <dbReference type="Proteomes" id="UP000663829"/>
    </source>
</evidence>
<protein>
    <submittedName>
        <fullName evidence="3">Uncharacterized protein</fullName>
    </submittedName>
</protein>
<evidence type="ECO:0000313" key="4">
    <source>
        <dbReference type="EMBL" id="CAF4208413.1"/>
    </source>
</evidence>
<comment type="caution">
    <text evidence="3">The sequence shown here is derived from an EMBL/GenBank/DDBJ whole genome shotgun (WGS) entry which is preliminary data.</text>
</comment>
<dbReference type="AlphaFoldDB" id="A0A815VJ75"/>
<evidence type="ECO:0000256" key="1">
    <source>
        <dbReference type="SAM" id="MobiDB-lite"/>
    </source>
</evidence>
<accession>A0A815VJ75</accession>
<reference evidence="3" key="1">
    <citation type="submission" date="2021-02" db="EMBL/GenBank/DDBJ databases">
        <authorList>
            <person name="Nowell W R."/>
        </authorList>
    </citation>
    <scope>NUCLEOTIDE SEQUENCE</scope>
</reference>
<dbReference type="EMBL" id="CAJOBA010048059">
    <property type="protein sequence ID" value="CAF4208413.1"/>
    <property type="molecule type" value="Genomic_DNA"/>
</dbReference>
<evidence type="ECO:0000313" key="2">
    <source>
        <dbReference type="EMBL" id="CAF1401132.1"/>
    </source>
</evidence>
<dbReference type="EMBL" id="CAJNOK010026332">
    <property type="protein sequence ID" value="CAF1401132.1"/>
    <property type="molecule type" value="Genomic_DNA"/>
</dbReference>
<feature type="compositionally biased region" description="Basic and acidic residues" evidence="1">
    <location>
        <begin position="18"/>
        <end position="31"/>
    </location>
</feature>
<keyword evidence="6" id="KW-1185">Reference proteome</keyword>
<name>A0A815VJ75_9BILA</name>
<dbReference type="Proteomes" id="UP000682733">
    <property type="component" value="Unassembled WGS sequence"/>
</dbReference>
<dbReference type="Proteomes" id="UP000681722">
    <property type="component" value="Unassembled WGS sequence"/>
</dbReference>
<dbReference type="PANTHER" id="PTHR46579">
    <property type="entry name" value="F5/8 TYPE C DOMAIN-CONTAINING PROTEIN-RELATED"/>
    <property type="match status" value="1"/>
</dbReference>
<sequence length="773" mass="88326">MMTATYSPQELISITEIEQRTKKNRERERQKYLSKKKTRSKVQQNTPNDDSGSTCDESDGARSVIDHEMDYFFSVDSTPKLEPIRARSEANLSDSDVDLSTKFYDEPSDEESLFSDSEDHDTDNILLRYRLAEPIHPYTNQSTYDYCIEFLRLSRDCLLDKNKVTRLLRFQSDTLPHPNNVPRSFRTLMKIVPIKNTFEKQVFSACCWKLLPHDGCDCIPVDSSTQDVFTVDVKCELEGVVQRSWKAIMEYQRKALNRPDLCGRDIVTGDAYQKILAKKNKNNITLLFSGDGVPLCVSNSKSAWVFSAAVIEIPPEFRYSFRNMLLLQFSVGLSKPDLNITLESVIRQLLVLQKNGIALMLNGRNTHFNFNFLLFTADSPAMSLFCNFIASSGLHSCYICTAPGKYDTNLGKVVYRETGCGNRTLVSYYDNVMKARAKRETSRAKKDPTSEGIKGYSVLEPLFPQNLLGSIKPDYMHSTIKCVFDSLLSLIVDSIPKSDFEKINKRVLHTRLPHDFSRKVRSLVHRHQYKANESRTLLLYVLLPSLIGFLPVELFSRIALFVCGIRLVHGDSSVHENSEEIADSLFCIFALSNTDSLGKIMNLSYHVHMHYGLLTKRFGTVNYSSCFSFEGFLRTIIRNKHGTTNFGEQLSLYHEMDRFLASFEEKMLTCIDENRVELLDKFANNIIVQQNCACLLDFYRRIRIANVVYHSLSHVRKGRTNSFTVQIVRGQKNASQDHDRSFLEIACFAQCKHGTFCIGHLVTESSDKFSTFA</sequence>
<dbReference type="Proteomes" id="UP000677228">
    <property type="component" value="Unassembled WGS sequence"/>
</dbReference>
<dbReference type="EMBL" id="CAJOBC010090572">
    <property type="protein sequence ID" value="CAF4392504.1"/>
    <property type="molecule type" value="Genomic_DNA"/>
</dbReference>